<evidence type="ECO:0000313" key="2">
    <source>
        <dbReference type="Proteomes" id="UP000752696"/>
    </source>
</evidence>
<comment type="caution">
    <text evidence="1">The sequence shown here is derived from an EMBL/GenBank/DDBJ whole genome shotgun (WGS) entry which is preliminary data.</text>
</comment>
<feature type="non-terminal residue" evidence="1">
    <location>
        <position position="1"/>
    </location>
</feature>
<dbReference type="EMBL" id="CAJDYZ010001549">
    <property type="protein sequence ID" value="CAD1468948.1"/>
    <property type="molecule type" value="Genomic_DNA"/>
</dbReference>
<accession>A0A6V7GV14</accession>
<dbReference type="AlphaFoldDB" id="A0A6V7GV14"/>
<proteinExistence type="predicted"/>
<dbReference type="Proteomes" id="UP000752696">
    <property type="component" value="Unassembled WGS sequence"/>
</dbReference>
<protein>
    <submittedName>
        <fullName evidence="1">Uncharacterized protein</fullName>
    </submittedName>
</protein>
<sequence length="35" mass="4174">LIFVLIFLNNWTNFEIIDNRKSATAMYSLKQKARN</sequence>
<reference evidence="1" key="1">
    <citation type="submission" date="2020-07" db="EMBL/GenBank/DDBJ databases">
        <authorList>
            <person name="Nazaruddin N."/>
        </authorList>
    </citation>
    <scope>NUCLEOTIDE SEQUENCE</scope>
</reference>
<evidence type="ECO:0000313" key="1">
    <source>
        <dbReference type="EMBL" id="CAD1468948.1"/>
    </source>
</evidence>
<name>A0A6V7GV14_9HYME</name>
<organism evidence="1 2">
    <name type="scientific">Heterotrigona itama</name>
    <dbReference type="NCBI Taxonomy" id="395501"/>
    <lineage>
        <taxon>Eukaryota</taxon>
        <taxon>Metazoa</taxon>
        <taxon>Ecdysozoa</taxon>
        <taxon>Arthropoda</taxon>
        <taxon>Hexapoda</taxon>
        <taxon>Insecta</taxon>
        <taxon>Pterygota</taxon>
        <taxon>Neoptera</taxon>
        <taxon>Endopterygota</taxon>
        <taxon>Hymenoptera</taxon>
        <taxon>Apocrita</taxon>
        <taxon>Aculeata</taxon>
        <taxon>Apoidea</taxon>
        <taxon>Anthophila</taxon>
        <taxon>Apidae</taxon>
        <taxon>Heterotrigona</taxon>
    </lineage>
</organism>
<keyword evidence="2" id="KW-1185">Reference proteome</keyword>
<gene>
    <name evidence="1" type="ORF">MHI_LOCUS87047</name>
</gene>